<evidence type="ECO:0000313" key="3">
    <source>
        <dbReference type="Proteomes" id="UP001500367"/>
    </source>
</evidence>
<proteinExistence type="predicted"/>
<keyword evidence="1" id="KW-0472">Membrane</keyword>
<protein>
    <recommendedName>
        <fullName evidence="4">YcxB-like protein domain-containing protein</fullName>
    </recommendedName>
</protein>
<evidence type="ECO:0000256" key="1">
    <source>
        <dbReference type="SAM" id="Phobius"/>
    </source>
</evidence>
<evidence type="ECO:0000313" key="2">
    <source>
        <dbReference type="EMBL" id="GAA4062508.1"/>
    </source>
</evidence>
<dbReference type="Proteomes" id="UP001500367">
    <property type="component" value="Unassembled WGS sequence"/>
</dbReference>
<keyword evidence="1" id="KW-1133">Transmembrane helix</keyword>
<reference evidence="3" key="1">
    <citation type="journal article" date="2019" name="Int. J. Syst. Evol. Microbiol.">
        <title>The Global Catalogue of Microorganisms (GCM) 10K type strain sequencing project: providing services to taxonomists for standard genome sequencing and annotation.</title>
        <authorList>
            <consortium name="The Broad Institute Genomics Platform"/>
            <consortium name="The Broad Institute Genome Sequencing Center for Infectious Disease"/>
            <person name="Wu L."/>
            <person name="Ma J."/>
        </authorList>
    </citation>
    <scope>NUCLEOTIDE SEQUENCE [LARGE SCALE GENOMIC DNA]</scope>
    <source>
        <strain evidence="3">JCM 17069</strain>
    </source>
</reference>
<comment type="caution">
    <text evidence="2">The sequence shown here is derived from an EMBL/GenBank/DDBJ whole genome shotgun (WGS) entry which is preliminary data.</text>
</comment>
<name>A0ABP7V9P1_9FLAO</name>
<organism evidence="2 3">
    <name type="scientific">Flavobacterium cheonanense</name>
    <dbReference type="NCBI Taxonomy" id="706183"/>
    <lineage>
        <taxon>Bacteria</taxon>
        <taxon>Pseudomonadati</taxon>
        <taxon>Bacteroidota</taxon>
        <taxon>Flavobacteriia</taxon>
        <taxon>Flavobacteriales</taxon>
        <taxon>Flavobacteriaceae</taxon>
        <taxon>Flavobacterium</taxon>
    </lineage>
</organism>
<keyword evidence="3" id="KW-1185">Reference proteome</keyword>
<dbReference type="RefSeq" id="WP_344815134.1">
    <property type="nucleotide sequence ID" value="NZ_BAABCT010000001.1"/>
</dbReference>
<evidence type="ECO:0008006" key="4">
    <source>
        <dbReference type="Google" id="ProtNLM"/>
    </source>
</evidence>
<gene>
    <name evidence="2" type="ORF">GCM10022389_03840</name>
</gene>
<dbReference type="EMBL" id="BAABCT010000001">
    <property type="protein sequence ID" value="GAA4062508.1"/>
    <property type="molecule type" value="Genomic_DNA"/>
</dbReference>
<accession>A0ABP7V9P1</accession>
<sequence length="160" mass="19274">MRPGIDLNNLWYSEETLVYYSRSNTIFKVVVFLLFILVGFYLLFVNLFIVSILLFIASGFLFQKNFHFLLEWDRIQLRVNSEGIQVKNKSLISWASIKNERITYVKVNRGRLSFFEFYDIELHKSYKFNADDFNFSPFELMKSVKIHRERFVRNNEIELN</sequence>
<keyword evidence="1" id="KW-0812">Transmembrane</keyword>
<feature type="transmembrane region" description="Helical" evidence="1">
    <location>
        <begin position="29"/>
        <end position="62"/>
    </location>
</feature>